<dbReference type="EMBL" id="GGNE01000500">
    <property type="protein sequence ID" value="MIC89041.1"/>
    <property type="molecule type" value="Transcribed_RNA"/>
</dbReference>
<feature type="transmembrane region" description="Helical" evidence="10">
    <location>
        <begin position="143"/>
        <end position="163"/>
    </location>
</feature>
<protein>
    <submittedName>
        <fullName evidence="11">Aquaporin AQPAe.a</fullName>
    </submittedName>
</protein>
<feature type="transmembrane region" description="Helical" evidence="10">
    <location>
        <begin position="217"/>
        <end position="234"/>
    </location>
</feature>
<dbReference type="PANTHER" id="PTHR19139">
    <property type="entry name" value="AQUAPORIN TRANSPORTER"/>
    <property type="match status" value="1"/>
</dbReference>
<feature type="transmembrane region" description="Helical" evidence="10">
    <location>
        <begin position="20"/>
        <end position="43"/>
    </location>
</feature>
<dbReference type="CDD" id="cd00333">
    <property type="entry name" value="MIP"/>
    <property type="match status" value="1"/>
</dbReference>
<dbReference type="PANTHER" id="PTHR19139:SF199">
    <property type="entry name" value="MIP17260P"/>
    <property type="match status" value="1"/>
</dbReference>
<evidence type="ECO:0000256" key="5">
    <source>
        <dbReference type="ARBA" id="ARBA00022692"/>
    </source>
</evidence>
<dbReference type="InterPro" id="IPR034294">
    <property type="entry name" value="Aquaporin_transptr"/>
</dbReference>
<dbReference type="AlphaFoldDB" id="A0A4D5RAH5"/>
<evidence type="ECO:0000256" key="8">
    <source>
        <dbReference type="ARBA" id="ARBA00023136"/>
    </source>
</evidence>
<dbReference type="GO" id="GO:0048878">
    <property type="term" value="P:chemical homeostasis"/>
    <property type="evidence" value="ECO:0007669"/>
    <property type="project" value="UniProtKB-ARBA"/>
</dbReference>
<feature type="transmembrane region" description="Helical" evidence="10">
    <location>
        <begin position="175"/>
        <end position="193"/>
    </location>
</feature>
<name>A0A4D5RAH5_SCOVI</name>
<accession>A0A4D5RAH5</accession>
<dbReference type="InterPro" id="IPR023271">
    <property type="entry name" value="Aquaporin-like"/>
</dbReference>
<keyword evidence="7 10" id="KW-1133">Transmembrane helix</keyword>
<keyword evidence="4 9" id="KW-0813">Transport</keyword>
<evidence type="ECO:0000256" key="2">
    <source>
        <dbReference type="ARBA" id="ARBA00006175"/>
    </source>
</evidence>
<evidence type="ECO:0000256" key="6">
    <source>
        <dbReference type="ARBA" id="ARBA00022737"/>
    </source>
</evidence>
<comment type="subcellular location">
    <subcellularLocation>
        <location evidence="1">Membrane</location>
        <topology evidence="1">Multi-pass membrane protein</topology>
    </subcellularLocation>
</comment>
<evidence type="ECO:0000256" key="1">
    <source>
        <dbReference type="ARBA" id="ARBA00004141"/>
    </source>
</evidence>
<dbReference type="GO" id="GO:0015250">
    <property type="term" value="F:water channel activity"/>
    <property type="evidence" value="ECO:0007669"/>
    <property type="project" value="UniProtKB-ARBA"/>
</dbReference>
<keyword evidence="5 9" id="KW-0812">Transmembrane</keyword>
<dbReference type="GO" id="GO:0005886">
    <property type="term" value="C:plasma membrane"/>
    <property type="evidence" value="ECO:0007669"/>
    <property type="project" value="UniProtKB-ARBA"/>
</dbReference>
<evidence type="ECO:0000256" key="3">
    <source>
        <dbReference type="ARBA" id="ARBA00011881"/>
    </source>
</evidence>
<comment type="subunit">
    <text evidence="3">Homotetramer.</text>
</comment>
<comment type="similarity">
    <text evidence="2 9">Belongs to the MIP/aquaporin (TC 1.A.8) family.</text>
</comment>
<dbReference type="InterPro" id="IPR000425">
    <property type="entry name" value="MIP"/>
</dbReference>
<feature type="transmembrane region" description="Helical" evidence="10">
    <location>
        <begin position="102"/>
        <end position="123"/>
    </location>
</feature>
<evidence type="ECO:0000256" key="7">
    <source>
        <dbReference type="ARBA" id="ARBA00022989"/>
    </source>
</evidence>
<dbReference type="NCBIfam" id="TIGR00861">
    <property type="entry name" value="MIP"/>
    <property type="match status" value="1"/>
</dbReference>
<evidence type="ECO:0000313" key="11">
    <source>
        <dbReference type="EMBL" id="MIC89041.1"/>
    </source>
</evidence>
<reference evidence="11" key="1">
    <citation type="journal article" date="2018" name="Toxicon">
        <title>Venom-gland transcriptomics and venom proteomics of the giant Florida blue centipede, Scolopendra viridis.</title>
        <authorList>
            <person name="Ward M.J."/>
            <person name="Rokyta D.R."/>
        </authorList>
    </citation>
    <scope>NUCLEOTIDE SEQUENCE</scope>
    <source>
        <tissue evidence="11">Venom gland</tissue>
    </source>
</reference>
<dbReference type="Gene3D" id="1.20.1080.10">
    <property type="entry name" value="Glycerol uptake facilitator protein"/>
    <property type="match status" value="1"/>
</dbReference>
<evidence type="ECO:0000256" key="4">
    <source>
        <dbReference type="ARBA" id="ARBA00022448"/>
    </source>
</evidence>
<evidence type="ECO:0000256" key="10">
    <source>
        <dbReference type="SAM" id="Phobius"/>
    </source>
</evidence>
<dbReference type="PRINTS" id="PR00783">
    <property type="entry name" value="MINTRINSICP"/>
</dbReference>
<proteinExistence type="inferred from homology"/>
<organism evidence="11">
    <name type="scientific">Scolopendra viridis</name>
    <name type="common">Giant centipede</name>
    <dbReference type="NCBI Taxonomy" id="118503"/>
    <lineage>
        <taxon>Eukaryota</taxon>
        <taxon>Metazoa</taxon>
        <taxon>Ecdysozoa</taxon>
        <taxon>Arthropoda</taxon>
        <taxon>Myriapoda</taxon>
        <taxon>Chilopoda</taxon>
        <taxon>Pleurostigmophora</taxon>
        <taxon>Scolopendromorpha</taxon>
        <taxon>Scolopendridae</taxon>
        <taxon>Scolopendra</taxon>
    </lineage>
</organism>
<sequence>MSRLDRILGYKELHESGRDIWKCLLAEFVGTLFLVTVGCGSGVDWSEKSKPKEPNIVQIALCAGIAVATLIKCICHISGGHLNPAVTCGMLVTGKFSLLKTLLYIISQVLGAIVGAGILKALTPDDMQNNLGQTLVNPRLNPVQGFGVEFLITFVLVFTVFAVCDSNRTDLKGSAPLAIGLAVLTCHMFALPYTGSSMNSARSIGPAVITGDWEHHWVYWLGPCIGGMTAGILYQSAFAAKMPDEGKDGVYFMQLKQRDGVAAEKEGATKGLMPGDTCC</sequence>
<dbReference type="SUPFAM" id="SSF81338">
    <property type="entry name" value="Aquaporin-like"/>
    <property type="match status" value="1"/>
</dbReference>
<keyword evidence="8 10" id="KW-0472">Membrane</keyword>
<keyword evidence="6" id="KW-0677">Repeat</keyword>
<dbReference type="Pfam" id="PF00230">
    <property type="entry name" value="MIP"/>
    <property type="match status" value="1"/>
</dbReference>
<evidence type="ECO:0000256" key="9">
    <source>
        <dbReference type="RuleBase" id="RU000477"/>
    </source>
</evidence>
<feature type="transmembrane region" description="Helical" evidence="10">
    <location>
        <begin position="55"/>
        <end position="75"/>
    </location>
</feature>
<dbReference type="FunFam" id="1.20.1080.10:FF:000009">
    <property type="entry name" value="aquaporin-4 isoform X1"/>
    <property type="match status" value="1"/>
</dbReference>